<evidence type="ECO:0000313" key="4">
    <source>
        <dbReference type="EMBL" id="ANJ25432.1"/>
    </source>
</evidence>
<evidence type="ECO:0000256" key="1">
    <source>
        <dbReference type="ARBA" id="ARBA00022448"/>
    </source>
</evidence>
<feature type="transmembrane region" description="Helical" evidence="3">
    <location>
        <begin position="411"/>
        <end position="434"/>
    </location>
</feature>
<feature type="transmembrane region" description="Helical" evidence="3">
    <location>
        <begin position="189"/>
        <end position="212"/>
    </location>
</feature>
<evidence type="ECO:0000256" key="2">
    <source>
        <dbReference type="ARBA" id="ARBA00022847"/>
    </source>
</evidence>
<keyword evidence="1" id="KW-0813">Transport</keyword>
<keyword evidence="5" id="KW-1185">Reference proteome</keyword>
<feature type="transmembrane region" description="Helical" evidence="3">
    <location>
        <begin position="273"/>
        <end position="292"/>
    </location>
</feature>
<feature type="transmembrane region" description="Helical" evidence="3">
    <location>
        <begin position="328"/>
        <end position="351"/>
    </location>
</feature>
<dbReference type="NCBIfam" id="TIGR00792">
    <property type="entry name" value="gph"/>
    <property type="match status" value="1"/>
</dbReference>
<organism evidence="4 5">
    <name type="scientific">Agromyces aureus</name>
    <dbReference type="NCBI Taxonomy" id="453304"/>
    <lineage>
        <taxon>Bacteria</taxon>
        <taxon>Bacillati</taxon>
        <taxon>Actinomycetota</taxon>
        <taxon>Actinomycetes</taxon>
        <taxon>Micrococcales</taxon>
        <taxon>Microbacteriaceae</taxon>
        <taxon>Agromyces</taxon>
    </lineage>
</organism>
<name>A0A191WB19_9MICO</name>
<dbReference type="KEGG" id="agy:ATC03_00240"/>
<keyword evidence="2" id="KW-0769">Symport</keyword>
<dbReference type="AlphaFoldDB" id="A0A191WB19"/>
<feature type="transmembrane region" description="Helical" evidence="3">
    <location>
        <begin position="21"/>
        <end position="40"/>
    </location>
</feature>
<dbReference type="STRING" id="453304.ATC03_00240"/>
<protein>
    <recommendedName>
        <fullName evidence="6">Major facilitator superfamily (MFS) profile domain-containing protein</fullName>
    </recommendedName>
</protein>
<feature type="transmembrane region" description="Helical" evidence="3">
    <location>
        <begin position="158"/>
        <end position="177"/>
    </location>
</feature>
<evidence type="ECO:0000313" key="5">
    <source>
        <dbReference type="Proteomes" id="UP000078437"/>
    </source>
</evidence>
<feature type="transmembrane region" description="Helical" evidence="3">
    <location>
        <begin position="120"/>
        <end position="146"/>
    </location>
</feature>
<feature type="transmembrane region" description="Helical" evidence="3">
    <location>
        <begin position="372"/>
        <end position="399"/>
    </location>
</feature>
<feature type="transmembrane region" description="Helical" evidence="3">
    <location>
        <begin position="46"/>
        <end position="68"/>
    </location>
</feature>
<dbReference type="Pfam" id="PF13347">
    <property type="entry name" value="MFS_2"/>
    <property type="match status" value="1"/>
</dbReference>
<feature type="transmembrane region" description="Helical" evidence="3">
    <location>
        <begin position="304"/>
        <end position="322"/>
    </location>
</feature>
<keyword evidence="3" id="KW-0472">Membrane</keyword>
<dbReference type="GO" id="GO:0005886">
    <property type="term" value="C:plasma membrane"/>
    <property type="evidence" value="ECO:0007669"/>
    <property type="project" value="TreeGrafter"/>
</dbReference>
<dbReference type="EMBL" id="CP013979">
    <property type="protein sequence ID" value="ANJ25432.1"/>
    <property type="molecule type" value="Genomic_DNA"/>
</dbReference>
<sequence>MSQASRTTLSPRIQARAVVTAGFGQNFVLTTVSTFILVYLLQYAGISTGGLAAVTVIITVSKFVDAVLDPLMGSIVDMTRSRWGKLRPYILFSAAPVAVLSGLLFSVPDVEEPAKIAFFGITYILWSLAYTVCDVPFWGLIGSAFVDPDRRTRVIGSVRAFGSIALGLSTLGMPWLAKLLSFGPETTGSGWTLAVFVTSFLGMGVFLLAFFFTRERETAAASDGLSVRQLVSTLFKNKMLLTVLLASVLGFGRFIVQAGGALFVVIAYGDEGAFTLVGAAIILGMVISSFTSPLLLRRMPARRVMVWSSFVAAALYLVMYLVGFENLLLLLVFIFLTGLMLGVFLVTQATMIADSVDDAERRLGVRNDGISFASLTFVSKIMNALAVLVFGVFVVIAGYERGVDVTPEMQQTVFLALTIVPAVSCVLSALPFMVGGRSSREAQGVPVAQVTQP</sequence>
<reference evidence="5" key="2">
    <citation type="submission" date="2016-01" db="EMBL/GenBank/DDBJ databases">
        <title>Complete genome sequence of Agromyces aureus AR33T and comparison with related organisms.</title>
        <authorList>
            <person name="Corretto E."/>
            <person name="Antonielli L."/>
            <person name="Sessitsch A."/>
            <person name="Brader G."/>
        </authorList>
    </citation>
    <scope>NUCLEOTIDE SEQUENCE [LARGE SCALE GENOMIC DNA]</scope>
    <source>
        <strain evidence="5">AR33</strain>
    </source>
</reference>
<dbReference type="RefSeq" id="WP_067871659.1">
    <property type="nucleotide sequence ID" value="NZ_CP013979.1"/>
</dbReference>
<feature type="transmembrane region" description="Helical" evidence="3">
    <location>
        <begin position="239"/>
        <end position="267"/>
    </location>
</feature>
<dbReference type="PANTHER" id="PTHR11328:SF36">
    <property type="entry name" value="MELIBIOSE PERMEASE"/>
    <property type="match status" value="1"/>
</dbReference>
<keyword evidence="3" id="KW-0812">Transmembrane</keyword>
<reference evidence="4 5" key="1">
    <citation type="journal article" date="2016" name="Int. J. Syst. Evol. Microbiol.">
        <title>Agromyces aureus sp. nov., isolated from the rhizosphere of Salix caprea L. grown in a heavy-metal-contaminated soil.</title>
        <authorList>
            <person name="Corretto E."/>
            <person name="Antonielli L."/>
            <person name="Sessitsch A."/>
            <person name="Compant S."/>
            <person name="Gorfer M."/>
            <person name="Kuffner M."/>
            <person name="Brader G."/>
        </authorList>
    </citation>
    <scope>NUCLEOTIDE SEQUENCE [LARGE SCALE GENOMIC DNA]</scope>
    <source>
        <strain evidence="4 5">AR33</strain>
    </source>
</reference>
<dbReference type="SUPFAM" id="SSF103473">
    <property type="entry name" value="MFS general substrate transporter"/>
    <property type="match status" value="1"/>
</dbReference>
<gene>
    <name evidence="4" type="ORF">ATC03_00240</name>
</gene>
<dbReference type="InterPro" id="IPR039672">
    <property type="entry name" value="MFS_2"/>
</dbReference>
<dbReference type="Gene3D" id="1.20.1250.20">
    <property type="entry name" value="MFS general substrate transporter like domains"/>
    <property type="match status" value="2"/>
</dbReference>
<dbReference type="GO" id="GO:0015293">
    <property type="term" value="F:symporter activity"/>
    <property type="evidence" value="ECO:0007669"/>
    <property type="project" value="UniProtKB-KW"/>
</dbReference>
<feature type="transmembrane region" description="Helical" evidence="3">
    <location>
        <begin position="89"/>
        <end position="108"/>
    </location>
</feature>
<dbReference type="InterPro" id="IPR036259">
    <property type="entry name" value="MFS_trans_sf"/>
</dbReference>
<proteinExistence type="predicted"/>
<dbReference type="Proteomes" id="UP000078437">
    <property type="component" value="Chromosome"/>
</dbReference>
<dbReference type="GO" id="GO:0008643">
    <property type="term" value="P:carbohydrate transport"/>
    <property type="evidence" value="ECO:0007669"/>
    <property type="project" value="InterPro"/>
</dbReference>
<dbReference type="GO" id="GO:0006814">
    <property type="term" value="P:sodium ion transport"/>
    <property type="evidence" value="ECO:0007669"/>
    <property type="project" value="InterPro"/>
</dbReference>
<keyword evidence="3" id="KW-1133">Transmembrane helix</keyword>
<dbReference type="InterPro" id="IPR001927">
    <property type="entry name" value="Na/Gal_symport"/>
</dbReference>
<dbReference type="PANTHER" id="PTHR11328">
    <property type="entry name" value="MAJOR FACILITATOR SUPERFAMILY DOMAIN-CONTAINING PROTEIN"/>
    <property type="match status" value="1"/>
</dbReference>
<accession>A0A191WB19</accession>
<evidence type="ECO:0008006" key="6">
    <source>
        <dbReference type="Google" id="ProtNLM"/>
    </source>
</evidence>
<evidence type="ECO:0000256" key="3">
    <source>
        <dbReference type="SAM" id="Phobius"/>
    </source>
</evidence>